<evidence type="ECO:0000313" key="8">
    <source>
        <dbReference type="Proteomes" id="UP000032686"/>
    </source>
</evidence>
<dbReference type="GO" id="GO:0009307">
    <property type="term" value="P:DNA restriction-modification system"/>
    <property type="evidence" value="ECO:0007669"/>
    <property type="project" value="InterPro"/>
</dbReference>
<evidence type="ECO:0000256" key="1">
    <source>
        <dbReference type="ARBA" id="ARBA00006594"/>
    </source>
</evidence>
<evidence type="ECO:0000313" key="7">
    <source>
        <dbReference type="EMBL" id="AIX12607.1"/>
    </source>
</evidence>
<dbReference type="PRINTS" id="PR00505">
    <property type="entry name" value="D12N6MTFRASE"/>
</dbReference>
<dbReference type="EMBL" id="KM677185">
    <property type="protein sequence ID" value="AIX12607.1"/>
    <property type="molecule type" value="Genomic_DNA"/>
</dbReference>
<dbReference type="Proteomes" id="UP000032686">
    <property type="component" value="Segment"/>
</dbReference>
<dbReference type="GO" id="GO:0032259">
    <property type="term" value="P:methylation"/>
    <property type="evidence" value="ECO:0007669"/>
    <property type="project" value="UniProtKB-KW"/>
</dbReference>
<protein>
    <recommendedName>
        <fullName evidence="2">site-specific DNA-methyltransferase (adenine-specific)</fullName>
        <ecNumber evidence="2">2.1.1.72</ecNumber>
    </recommendedName>
</protein>
<evidence type="ECO:0000256" key="3">
    <source>
        <dbReference type="ARBA" id="ARBA00022603"/>
    </source>
</evidence>
<gene>
    <name evidence="7" type="ORF">WRP3_104</name>
</gene>
<comment type="catalytic activity">
    <reaction evidence="6">
        <text>a 2'-deoxyadenosine in DNA + S-adenosyl-L-methionine = an N(6)-methyl-2'-deoxyadenosine in DNA + S-adenosyl-L-homocysteine + H(+)</text>
        <dbReference type="Rhea" id="RHEA:15197"/>
        <dbReference type="Rhea" id="RHEA-COMP:12418"/>
        <dbReference type="Rhea" id="RHEA-COMP:12419"/>
        <dbReference type="ChEBI" id="CHEBI:15378"/>
        <dbReference type="ChEBI" id="CHEBI:57856"/>
        <dbReference type="ChEBI" id="CHEBI:59789"/>
        <dbReference type="ChEBI" id="CHEBI:90615"/>
        <dbReference type="ChEBI" id="CHEBI:90616"/>
        <dbReference type="EC" id="2.1.1.72"/>
    </reaction>
</comment>
<dbReference type="GeneID" id="24722370"/>
<evidence type="ECO:0000256" key="2">
    <source>
        <dbReference type="ARBA" id="ARBA00011900"/>
    </source>
</evidence>
<dbReference type="PANTHER" id="PTHR30481">
    <property type="entry name" value="DNA ADENINE METHYLASE"/>
    <property type="match status" value="1"/>
</dbReference>
<dbReference type="Gene3D" id="3.40.50.150">
    <property type="entry name" value="Vaccinia Virus protein VP39"/>
    <property type="match status" value="1"/>
</dbReference>
<dbReference type="InterPro" id="IPR029063">
    <property type="entry name" value="SAM-dependent_MTases_sf"/>
</dbReference>
<sequence length="280" mass="32712">MDFIKSPLNYTGGKFKLLPKIMPLFYEAETFIDLFGGGGNVGINSNSEKIIINDREKVVIDFFKKIQKLSIEDVLESIKGYIETYDLSKVNQEGFLKIRKDYNTSTEKDPLMFYTMLMYSFNYQIRFNSKGEYNMPFGKDRSSFNKNTEKNIRNFHNAILSKKIIFTNNDFRDIKVDKINSDTMVYCDPPYLITTASYNENGGWTEKEEIDLLNLLDELNDKNIKFALSNVLEHKNKKNTTLIEWSKKYNIHFLDMNYNNSNYQSTANQGKTVEVLITNY</sequence>
<keyword evidence="4 7" id="KW-0808">Transferase</keyword>
<dbReference type="PIRSF" id="PIRSF000398">
    <property type="entry name" value="M_m6A_EcoRV"/>
    <property type="match status" value="1"/>
</dbReference>
<dbReference type="GO" id="GO:0043565">
    <property type="term" value="F:sequence-specific DNA binding"/>
    <property type="evidence" value="ECO:0007669"/>
    <property type="project" value="TreeGrafter"/>
</dbReference>
<keyword evidence="3 7" id="KW-0489">Methyltransferase</keyword>
<dbReference type="EC" id="2.1.1.72" evidence="2"/>
<dbReference type="Gene3D" id="1.10.1020.10">
    <property type="entry name" value="Adenine-specific Methyltransferase, Domain 2"/>
    <property type="match status" value="1"/>
</dbReference>
<dbReference type="InterPro" id="IPR012327">
    <property type="entry name" value="MeTrfase_D12"/>
</dbReference>
<dbReference type="RefSeq" id="YP_009147761.1">
    <property type="nucleotide sequence ID" value="NC_027341.1"/>
</dbReference>
<dbReference type="GO" id="GO:1904047">
    <property type="term" value="F:S-adenosyl-L-methionine binding"/>
    <property type="evidence" value="ECO:0007669"/>
    <property type="project" value="TreeGrafter"/>
</dbReference>
<accession>A0A0D3MSW0</accession>
<dbReference type="InterPro" id="IPR002052">
    <property type="entry name" value="DNA_methylase_N6_adenine_CS"/>
</dbReference>
<dbReference type="GO" id="GO:0009007">
    <property type="term" value="F:site-specific DNA-methyltransferase (adenine-specific) activity"/>
    <property type="evidence" value="ECO:0007669"/>
    <property type="project" value="UniProtKB-EC"/>
</dbReference>
<name>A0A0D3MSW0_9CAUD</name>
<dbReference type="GO" id="GO:0006298">
    <property type="term" value="P:mismatch repair"/>
    <property type="evidence" value="ECO:0007669"/>
    <property type="project" value="TreeGrafter"/>
</dbReference>
<evidence type="ECO:0000256" key="4">
    <source>
        <dbReference type="ARBA" id="ARBA00022679"/>
    </source>
</evidence>
<reference evidence="7 8" key="1">
    <citation type="journal article" date="2015" name="Appl. Environ. Microbiol.">
        <title>Lactococcal 949 group phages recognize a carbohydrate receptor on the host cell surface.</title>
        <authorList>
            <person name="Mahony J."/>
            <person name="Randazzo W."/>
            <person name="Neve H."/>
            <person name="Settanni L."/>
            <person name="van Sinderen D."/>
        </authorList>
    </citation>
    <scope>NUCLEOTIDE SEQUENCE [LARGE SCALE GENOMIC DNA]</scope>
    <source>
        <strain evidence="7">WRP3</strain>
    </source>
</reference>
<dbReference type="NCBIfam" id="TIGR00571">
    <property type="entry name" value="dam"/>
    <property type="match status" value="1"/>
</dbReference>
<evidence type="ECO:0000256" key="6">
    <source>
        <dbReference type="ARBA" id="ARBA00047942"/>
    </source>
</evidence>
<dbReference type="PANTHER" id="PTHR30481:SF3">
    <property type="entry name" value="DNA ADENINE METHYLASE"/>
    <property type="match status" value="1"/>
</dbReference>
<proteinExistence type="inferred from homology"/>
<dbReference type="InterPro" id="IPR012263">
    <property type="entry name" value="M_m6A_EcoRV"/>
</dbReference>
<comment type="similarity">
    <text evidence="1">Belongs to the N(4)/N(6)-methyltransferase family.</text>
</comment>
<dbReference type="Pfam" id="PF02086">
    <property type="entry name" value="MethyltransfD12"/>
    <property type="match status" value="1"/>
</dbReference>
<keyword evidence="8" id="KW-1185">Reference proteome</keyword>
<dbReference type="PROSITE" id="PS00092">
    <property type="entry name" value="N6_MTASE"/>
    <property type="match status" value="1"/>
</dbReference>
<dbReference type="KEGG" id="vg:24722370"/>
<dbReference type="SUPFAM" id="SSF53335">
    <property type="entry name" value="S-adenosyl-L-methionine-dependent methyltransferases"/>
    <property type="match status" value="1"/>
</dbReference>
<organism evidence="7 8">
    <name type="scientific">Lactococcus phage WRP3</name>
    <dbReference type="NCBI Taxonomy" id="1560313"/>
    <lineage>
        <taxon>Viruses</taxon>
        <taxon>Duplodnaviria</taxon>
        <taxon>Heunggongvirae</taxon>
        <taxon>Uroviricota</taxon>
        <taxon>Caudoviricetes</taxon>
        <taxon>Audreyjarvisvirus</taxon>
        <taxon>Audreyjarvisvirus WRP3</taxon>
    </lineage>
</organism>
<evidence type="ECO:0000256" key="5">
    <source>
        <dbReference type="ARBA" id="ARBA00022691"/>
    </source>
</evidence>
<dbReference type="OrthoDB" id="8399at10239"/>
<dbReference type="InterPro" id="IPR023095">
    <property type="entry name" value="Ade_MeTrfase_dom_2"/>
</dbReference>
<keyword evidence="5" id="KW-0949">S-adenosyl-L-methionine</keyword>